<accession>A0A8J2L211</accession>
<gene>
    <name evidence="2" type="ORF">AFUS01_LOCUS24765</name>
</gene>
<sequence length="102" mass="11838">MKRFHWNFVDPIRTTLTFFIFTNLCVQIQGSSPNPIISYCTSETNDVSLLAQSEFIFVSNSTFEFGEIDRNVIQLNSKLEPQFLFVKCEAPYPIRWLAPKPL</sequence>
<keyword evidence="3" id="KW-1185">Reference proteome</keyword>
<dbReference type="AlphaFoldDB" id="A0A8J2L211"/>
<protein>
    <submittedName>
        <fullName evidence="2">Uncharacterized protein</fullName>
    </submittedName>
</protein>
<keyword evidence="1" id="KW-0732">Signal</keyword>
<dbReference type="EMBL" id="CAJVCH010312215">
    <property type="protein sequence ID" value="CAG7786183.1"/>
    <property type="molecule type" value="Genomic_DNA"/>
</dbReference>
<feature type="signal peptide" evidence="1">
    <location>
        <begin position="1"/>
        <end position="30"/>
    </location>
</feature>
<reference evidence="2" key="1">
    <citation type="submission" date="2021-06" db="EMBL/GenBank/DDBJ databases">
        <authorList>
            <person name="Hodson N. C."/>
            <person name="Mongue J. A."/>
            <person name="Jaron S. K."/>
        </authorList>
    </citation>
    <scope>NUCLEOTIDE SEQUENCE</scope>
</reference>
<dbReference type="Proteomes" id="UP000708208">
    <property type="component" value="Unassembled WGS sequence"/>
</dbReference>
<evidence type="ECO:0000256" key="1">
    <source>
        <dbReference type="SAM" id="SignalP"/>
    </source>
</evidence>
<organism evidence="2 3">
    <name type="scientific">Allacma fusca</name>
    <dbReference type="NCBI Taxonomy" id="39272"/>
    <lineage>
        <taxon>Eukaryota</taxon>
        <taxon>Metazoa</taxon>
        <taxon>Ecdysozoa</taxon>
        <taxon>Arthropoda</taxon>
        <taxon>Hexapoda</taxon>
        <taxon>Collembola</taxon>
        <taxon>Symphypleona</taxon>
        <taxon>Sminthuridae</taxon>
        <taxon>Allacma</taxon>
    </lineage>
</organism>
<proteinExistence type="predicted"/>
<feature type="non-terminal residue" evidence="2">
    <location>
        <position position="102"/>
    </location>
</feature>
<evidence type="ECO:0000313" key="3">
    <source>
        <dbReference type="Proteomes" id="UP000708208"/>
    </source>
</evidence>
<feature type="chain" id="PRO_5035246018" evidence="1">
    <location>
        <begin position="31"/>
        <end position="102"/>
    </location>
</feature>
<evidence type="ECO:0000313" key="2">
    <source>
        <dbReference type="EMBL" id="CAG7786183.1"/>
    </source>
</evidence>
<name>A0A8J2L211_9HEXA</name>
<comment type="caution">
    <text evidence="2">The sequence shown here is derived from an EMBL/GenBank/DDBJ whole genome shotgun (WGS) entry which is preliminary data.</text>
</comment>